<dbReference type="Proteomes" id="UP001202248">
    <property type="component" value="Unassembled WGS sequence"/>
</dbReference>
<sequence length="147" mass="16635">MLHKTKLRLKQHAEKSLEILNRSSLGALVAAMVAALICILYLGSVIRTGLPFIIDLIIVILSSLLLTVLIFGLSYYLYRFIRKVNKYIIIAIIGTFVLTAILPDEKFNRPFFFLELICGILIGIGLNRRASGKERLVLLFWQLVLMS</sequence>
<dbReference type="EMBL" id="JAKWBL010000001">
    <property type="protein sequence ID" value="MCH5597351.1"/>
    <property type="molecule type" value="Genomic_DNA"/>
</dbReference>
<comment type="caution">
    <text evidence="2">The sequence shown here is derived from an EMBL/GenBank/DDBJ whole genome shotgun (WGS) entry which is preliminary data.</text>
</comment>
<evidence type="ECO:0000256" key="1">
    <source>
        <dbReference type="SAM" id="Phobius"/>
    </source>
</evidence>
<keyword evidence="3" id="KW-1185">Reference proteome</keyword>
<accession>A0ABS9SGA3</accession>
<protein>
    <submittedName>
        <fullName evidence="2">Uncharacterized protein</fullName>
    </submittedName>
</protein>
<keyword evidence="1" id="KW-1133">Transmembrane helix</keyword>
<reference evidence="2 3" key="1">
    <citation type="submission" date="2022-02" db="EMBL/GenBank/DDBJ databases">
        <authorList>
            <person name="Min J."/>
        </authorList>
    </citation>
    <scope>NUCLEOTIDE SEQUENCE [LARGE SCALE GENOMIC DNA]</scope>
    <source>
        <strain evidence="2 3">GR10-1</strain>
    </source>
</reference>
<evidence type="ECO:0000313" key="3">
    <source>
        <dbReference type="Proteomes" id="UP001202248"/>
    </source>
</evidence>
<name>A0ABS9SGA3_9BACT</name>
<dbReference type="RefSeq" id="WP_240826742.1">
    <property type="nucleotide sequence ID" value="NZ_JAKWBL010000001.1"/>
</dbReference>
<organism evidence="2 3">
    <name type="scientific">Niabella ginsengisoli</name>
    <dbReference type="NCBI Taxonomy" id="522298"/>
    <lineage>
        <taxon>Bacteria</taxon>
        <taxon>Pseudomonadati</taxon>
        <taxon>Bacteroidota</taxon>
        <taxon>Chitinophagia</taxon>
        <taxon>Chitinophagales</taxon>
        <taxon>Chitinophagaceae</taxon>
        <taxon>Niabella</taxon>
    </lineage>
</organism>
<feature type="transmembrane region" description="Helical" evidence="1">
    <location>
        <begin position="25"/>
        <end position="46"/>
    </location>
</feature>
<proteinExistence type="predicted"/>
<evidence type="ECO:0000313" key="2">
    <source>
        <dbReference type="EMBL" id="MCH5597351.1"/>
    </source>
</evidence>
<feature type="transmembrane region" description="Helical" evidence="1">
    <location>
        <begin position="52"/>
        <end position="77"/>
    </location>
</feature>
<feature type="transmembrane region" description="Helical" evidence="1">
    <location>
        <begin position="109"/>
        <end position="126"/>
    </location>
</feature>
<gene>
    <name evidence="2" type="ORF">MKP09_05250</name>
</gene>
<keyword evidence="1" id="KW-0472">Membrane</keyword>
<keyword evidence="1" id="KW-0812">Transmembrane</keyword>
<feature type="transmembrane region" description="Helical" evidence="1">
    <location>
        <begin position="84"/>
        <end position="103"/>
    </location>
</feature>